<name>A0ABT4JL34_9LACO</name>
<dbReference type="EMBL" id="JANXLI010000001">
    <property type="protein sequence ID" value="MCZ2490671.1"/>
    <property type="molecule type" value="Genomic_DNA"/>
</dbReference>
<dbReference type="RefSeq" id="WP_146342296.1">
    <property type="nucleotide sequence ID" value="NZ_JANXKW010000001.1"/>
</dbReference>
<comment type="caution">
    <text evidence="1">The sequence shown here is derived from an EMBL/GenBank/DDBJ whole genome shotgun (WGS) entry which is preliminary data.</text>
</comment>
<accession>A0ABT4JL34</accession>
<evidence type="ECO:0000313" key="2">
    <source>
        <dbReference type="Proteomes" id="UP001081467"/>
    </source>
</evidence>
<evidence type="ECO:0000313" key="1">
    <source>
        <dbReference type="EMBL" id="MCZ2490671.1"/>
    </source>
</evidence>
<sequence length="112" mass="13045">MASNSDSIFFVLSFIRRHPDQVFFSRLTYTNSLTIVLPGSTRVADADIYFLPDQLTVNRLADEFVAKHGDLLDYFNNKLENSVPDYMDVWVTTTYLTHHDKYLIELSFEQDI</sequence>
<proteinExistence type="predicted"/>
<organism evidence="1 2">
    <name type="scientific">Dellaglioa carnosa</name>
    <dbReference type="NCBI Taxonomy" id="2995136"/>
    <lineage>
        <taxon>Bacteria</taxon>
        <taxon>Bacillati</taxon>
        <taxon>Bacillota</taxon>
        <taxon>Bacilli</taxon>
        <taxon>Lactobacillales</taxon>
        <taxon>Lactobacillaceae</taxon>
        <taxon>Dellaglioa</taxon>
    </lineage>
</organism>
<reference evidence="1" key="1">
    <citation type="submission" date="2022-09" db="EMBL/GenBank/DDBJ databases">
        <title>Diversity of Dellaglioa algida.</title>
        <authorList>
            <person name="Matthias E."/>
            <person name="Werum V."/>
        </authorList>
    </citation>
    <scope>NUCLEOTIDE SEQUENCE</scope>
    <source>
        <strain evidence="1">TMW 2.2523</strain>
    </source>
</reference>
<gene>
    <name evidence="1" type="ORF">N0K80_00745</name>
</gene>
<protein>
    <submittedName>
        <fullName evidence="1">Uncharacterized protein</fullName>
    </submittedName>
</protein>
<keyword evidence="2" id="KW-1185">Reference proteome</keyword>
<dbReference type="Proteomes" id="UP001081467">
    <property type="component" value="Unassembled WGS sequence"/>
</dbReference>